<evidence type="ECO:0000313" key="2">
    <source>
        <dbReference type="EMBL" id="SHG00500.1"/>
    </source>
</evidence>
<keyword evidence="3" id="KW-1185">Reference proteome</keyword>
<keyword evidence="1" id="KW-0812">Transmembrane</keyword>
<dbReference type="STRING" id="1416778.SAMN05443633_10960"/>
<reference evidence="3" key="1">
    <citation type="submission" date="2016-11" db="EMBL/GenBank/DDBJ databases">
        <authorList>
            <person name="Varghese N."/>
            <person name="Submissions S."/>
        </authorList>
    </citation>
    <scope>NUCLEOTIDE SEQUENCE [LARGE SCALE GENOMIC DNA]</scope>
    <source>
        <strain evidence="3">DSM 27619</strain>
    </source>
</reference>
<dbReference type="EMBL" id="FQUT01000009">
    <property type="protein sequence ID" value="SHG00500.1"/>
    <property type="molecule type" value="Genomic_DNA"/>
</dbReference>
<protein>
    <recommendedName>
        <fullName evidence="4">Cytochrome b561</fullName>
    </recommendedName>
</protein>
<gene>
    <name evidence="2" type="ORF">SAMN05443633_10960</name>
</gene>
<sequence>MMYQTLTFLHSTFLWLVLLSLIFSIFRAYKGYFSNKEFSKTDNSVRHWTATIAHIQLVLGITLYSQSPIIKYFWNNFDEAKKSFDLLFFGLIHIFLMLFSIILITIGSSVSKRKITGKDKFKTMLIYYAIALIIIFIAIPWPFSPLANRPYFR</sequence>
<feature type="transmembrane region" description="Helical" evidence="1">
    <location>
        <begin position="47"/>
        <end position="66"/>
    </location>
</feature>
<evidence type="ECO:0000256" key="1">
    <source>
        <dbReference type="SAM" id="Phobius"/>
    </source>
</evidence>
<feature type="transmembrane region" description="Helical" evidence="1">
    <location>
        <begin position="125"/>
        <end position="143"/>
    </location>
</feature>
<dbReference type="Proteomes" id="UP000184518">
    <property type="component" value="Unassembled WGS sequence"/>
</dbReference>
<evidence type="ECO:0000313" key="3">
    <source>
        <dbReference type="Proteomes" id="UP000184518"/>
    </source>
</evidence>
<accession>A0A1M5G9K6</accession>
<keyword evidence="1" id="KW-1133">Transmembrane helix</keyword>
<organism evidence="2 3">
    <name type="scientific">Chryseobacterium arachidis</name>
    <dbReference type="NCBI Taxonomy" id="1416778"/>
    <lineage>
        <taxon>Bacteria</taxon>
        <taxon>Pseudomonadati</taxon>
        <taxon>Bacteroidota</taxon>
        <taxon>Flavobacteriia</taxon>
        <taxon>Flavobacteriales</taxon>
        <taxon>Weeksellaceae</taxon>
        <taxon>Chryseobacterium group</taxon>
        <taxon>Chryseobacterium</taxon>
    </lineage>
</organism>
<name>A0A1M5G9K6_9FLAO</name>
<dbReference type="RefSeq" id="WP_228420571.1">
    <property type="nucleotide sequence ID" value="NZ_FQUT01000009.1"/>
</dbReference>
<feature type="transmembrane region" description="Helical" evidence="1">
    <location>
        <begin position="86"/>
        <end position="104"/>
    </location>
</feature>
<keyword evidence="1" id="KW-0472">Membrane</keyword>
<evidence type="ECO:0008006" key="4">
    <source>
        <dbReference type="Google" id="ProtNLM"/>
    </source>
</evidence>
<feature type="transmembrane region" description="Helical" evidence="1">
    <location>
        <begin position="6"/>
        <end position="26"/>
    </location>
</feature>
<dbReference type="AlphaFoldDB" id="A0A1M5G9K6"/>
<proteinExistence type="predicted"/>